<dbReference type="EMBL" id="CM017639">
    <property type="protein sequence ID" value="TYJ40555.1"/>
    <property type="molecule type" value="Genomic_DNA"/>
</dbReference>
<keyword evidence="3" id="KW-1185">Reference proteome</keyword>
<dbReference type="Proteomes" id="UP000323597">
    <property type="component" value="Chromosome A04"/>
</dbReference>
<name>A0A5D2ZNQ2_GOSMU</name>
<accession>A0A5D2ZNQ2</accession>
<reference evidence="2 3" key="1">
    <citation type="submission" date="2019-07" db="EMBL/GenBank/DDBJ databases">
        <title>WGS assembly of Gossypium mustelinum.</title>
        <authorList>
            <person name="Chen Z.J."/>
            <person name="Sreedasyam A."/>
            <person name="Ando A."/>
            <person name="Song Q."/>
            <person name="De L."/>
            <person name="Hulse-Kemp A."/>
            <person name="Ding M."/>
            <person name="Ye W."/>
            <person name="Kirkbride R."/>
            <person name="Jenkins J."/>
            <person name="Plott C."/>
            <person name="Lovell J."/>
            <person name="Lin Y.-M."/>
            <person name="Vaughn R."/>
            <person name="Liu B."/>
            <person name="Li W."/>
            <person name="Simpson S."/>
            <person name="Scheffler B."/>
            <person name="Saski C."/>
            <person name="Grover C."/>
            <person name="Hu G."/>
            <person name="Conover J."/>
            <person name="Carlson J."/>
            <person name="Shu S."/>
            <person name="Boston L."/>
            <person name="Williams M."/>
            <person name="Peterson D."/>
            <person name="Mcgee K."/>
            <person name="Jones D."/>
            <person name="Wendel J."/>
            <person name="Stelly D."/>
            <person name="Grimwood J."/>
            <person name="Schmutz J."/>
        </authorList>
    </citation>
    <scope>NUCLEOTIDE SEQUENCE [LARGE SCALE GENOMIC DNA]</scope>
    <source>
        <strain evidence="2">1408120.09</strain>
    </source>
</reference>
<feature type="region of interest" description="Disordered" evidence="1">
    <location>
        <begin position="29"/>
        <end position="62"/>
    </location>
</feature>
<sequence>MNQMKPKPKIKAPAPTIKPTTRLRLSRAAGGGEATKLFGPSAPTGGGARETTRLGPSAGTEEPFEATVTEALAELYAIGADCTYIRGNKAKPMKQKVIENLVDSILCTKYMKMDYKRKQNKVCL</sequence>
<organism evidence="2 3">
    <name type="scientific">Gossypium mustelinum</name>
    <name type="common">Cotton</name>
    <name type="synonym">Gossypium caicoense</name>
    <dbReference type="NCBI Taxonomy" id="34275"/>
    <lineage>
        <taxon>Eukaryota</taxon>
        <taxon>Viridiplantae</taxon>
        <taxon>Streptophyta</taxon>
        <taxon>Embryophyta</taxon>
        <taxon>Tracheophyta</taxon>
        <taxon>Spermatophyta</taxon>
        <taxon>Magnoliopsida</taxon>
        <taxon>eudicotyledons</taxon>
        <taxon>Gunneridae</taxon>
        <taxon>Pentapetalae</taxon>
        <taxon>rosids</taxon>
        <taxon>malvids</taxon>
        <taxon>Malvales</taxon>
        <taxon>Malvaceae</taxon>
        <taxon>Malvoideae</taxon>
        <taxon>Gossypium</taxon>
    </lineage>
</organism>
<evidence type="ECO:0000313" key="2">
    <source>
        <dbReference type="EMBL" id="TYJ40555.1"/>
    </source>
</evidence>
<dbReference type="AlphaFoldDB" id="A0A5D2ZNQ2"/>
<proteinExistence type="predicted"/>
<protein>
    <submittedName>
        <fullName evidence="2">Uncharacterized protein</fullName>
    </submittedName>
</protein>
<gene>
    <name evidence="2" type="ORF">E1A91_A04G148600v1</name>
</gene>
<evidence type="ECO:0000313" key="3">
    <source>
        <dbReference type="Proteomes" id="UP000323597"/>
    </source>
</evidence>
<evidence type="ECO:0000256" key="1">
    <source>
        <dbReference type="SAM" id="MobiDB-lite"/>
    </source>
</evidence>